<dbReference type="Proteomes" id="UP000009047">
    <property type="component" value="Chromosome"/>
</dbReference>
<keyword evidence="6 7" id="KW-0472">Membrane</keyword>
<keyword evidence="4 8" id="KW-0812">Transmembrane</keyword>
<sequence length="244" mass="27139">MAPKNNNDADTLITDDAGEEGREWLVTYADMVTLLLTFFVMMLSLARLDTERFEQIVTSIQYSLGASVAPGGRIGRIDAHDTKRMSLSELTGRQTDPIMQDIREVTDQKNLDDVVEVIDQGDKVILRVKGQLLFNTGSSDINPQALGVLKAIADVVDRNPGWRLDVKGHTDSRPISSVKFASNWELSSLRATAVLRYLIEQGVSPSRLTATGYADTQRLVPDSSEENMARNRRVEFVLEKQKGQ</sequence>
<dbReference type="AlphaFoldDB" id="E1QFZ4"/>
<evidence type="ECO:0000256" key="2">
    <source>
        <dbReference type="ARBA" id="ARBA00008914"/>
    </source>
</evidence>
<dbReference type="STRING" id="644282.Deba_1236"/>
<evidence type="ECO:0000313" key="10">
    <source>
        <dbReference type="EMBL" id="ADK84604.1"/>
    </source>
</evidence>
<proteinExistence type="inferred from homology"/>
<evidence type="ECO:0000256" key="3">
    <source>
        <dbReference type="ARBA" id="ARBA00022475"/>
    </source>
</evidence>
<dbReference type="CDD" id="cd07185">
    <property type="entry name" value="OmpA_C-like"/>
    <property type="match status" value="1"/>
</dbReference>
<dbReference type="Pfam" id="PF00691">
    <property type="entry name" value="OmpA"/>
    <property type="match status" value="1"/>
</dbReference>
<comment type="similarity">
    <text evidence="2">Belongs to the MotB family.</text>
</comment>
<dbReference type="InterPro" id="IPR050330">
    <property type="entry name" value="Bact_OuterMem_StrucFunc"/>
</dbReference>
<keyword evidence="3" id="KW-1003">Cell membrane</keyword>
<evidence type="ECO:0000256" key="7">
    <source>
        <dbReference type="PROSITE-ProRule" id="PRU00473"/>
    </source>
</evidence>
<keyword evidence="5 8" id="KW-1133">Transmembrane helix</keyword>
<accession>E1QFZ4</accession>
<comment type="subcellular location">
    <subcellularLocation>
        <location evidence="1">Cell membrane</location>
        <topology evidence="1">Single-pass membrane protein</topology>
    </subcellularLocation>
</comment>
<keyword evidence="11" id="KW-1185">Reference proteome</keyword>
<organism evidence="10 11">
    <name type="scientific">Desulfarculus baarsii (strain ATCC 33931 / DSM 2075 / LMG 7858 / VKM B-1802 / 2st14)</name>
    <dbReference type="NCBI Taxonomy" id="644282"/>
    <lineage>
        <taxon>Bacteria</taxon>
        <taxon>Pseudomonadati</taxon>
        <taxon>Thermodesulfobacteriota</taxon>
        <taxon>Desulfarculia</taxon>
        <taxon>Desulfarculales</taxon>
        <taxon>Desulfarculaceae</taxon>
        <taxon>Desulfarculus</taxon>
    </lineage>
</organism>
<evidence type="ECO:0000256" key="6">
    <source>
        <dbReference type="ARBA" id="ARBA00023136"/>
    </source>
</evidence>
<dbReference type="KEGG" id="dbr:Deba_1236"/>
<dbReference type="InterPro" id="IPR036737">
    <property type="entry name" value="OmpA-like_sf"/>
</dbReference>
<dbReference type="Pfam" id="PF13677">
    <property type="entry name" value="MotB_plug"/>
    <property type="match status" value="1"/>
</dbReference>
<dbReference type="HOGENOM" id="CLU_016890_0_1_7"/>
<name>E1QFZ4_DESB2</name>
<dbReference type="RefSeq" id="WP_013258058.1">
    <property type="nucleotide sequence ID" value="NC_014365.1"/>
</dbReference>
<protein>
    <submittedName>
        <fullName evidence="10">OmpA/MotB domain protein</fullName>
    </submittedName>
</protein>
<dbReference type="eggNOG" id="COG1360">
    <property type="taxonomic scope" value="Bacteria"/>
</dbReference>
<dbReference type="EMBL" id="CP002085">
    <property type="protein sequence ID" value="ADK84604.1"/>
    <property type="molecule type" value="Genomic_DNA"/>
</dbReference>
<gene>
    <name evidence="10" type="ordered locus">Deba_1236</name>
</gene>
<evidence type="ECO:0000313" key="11">
    <source>
        <dbReference type="Proteomes" id="UP000009047"/>
    </source>
</evidence>
<dbReference type="InterPro" id="IPR006665">
    <property type="entry name" value="OmpA-like"/>
</dbReference>
<dbReference type="PROSITE" id="PS51123">
    <property type="entry name" value="OMPA_2"/>
    <property type="match status" value="1"/>
</dbReference>
<evidence type="ECO:0000256" key="8">
    <source>
        <dbReference type="SAM" id="Phobius"/>
    </source>
</evidence>
<feature type="domain" description="OmpA-like" evidence="9">
    <location>
        <begin position="121"/>
        <end position="242"/>
    </location>
</feature>
<dbReference type="InterPro" id="IPR025713">
    <property type="entry name" value="MotB-like_N_dom"/>
</dbReference>
<feature type="transmembrane region" description="Helical" evidence="8">
    <location>
        <begin position="25"/>
        <end position="46"/>
    </location>
</feature>
<dbReference type="OrthoDB" id="9783110at2"/>
<dbReference type="GO" id="GO:0005886">
    <property type="term" value="C:plasma membrane"/>
    <property type="evidence" value="ECO:0007669"/>
    <property type="project" value="UniProtKB-SubCell"/>
</dbReference>
<reference evidence="10 11" key="1">
    <citation type="journal article" date="2010" name="Stand. Genomic Sci.">
        <title>Complete genome sequence of Desulfarculus baarsii type strain (2st14).</title>
        <authorList>
            <person name="Sun H."/>
            <person name="Spring S."/>
            <person name="Lapidus A."/>
            <person name="Davenport K."/>
            <person name="Del Rio T.G."/>
            <person name="Tice H."/>
            <person name="Nolan M."/>
            <person name="Copeland A."/>
            <person name="Cheng J.F."/>
            <person name="Lucas S."/>
            <person name="Tapia R."/>
            <person name="Goodwin L."/>
            <person name="Pitluck S."/>
            <person name="Ivanova N."/>
            <person name="Pagani I."/>
            <person name="Mavromatis K."/>
            <person name="Ovchinnikova G."/>
            <person name="Pati A."/>
            <person name="Chen A."/>
            <person name="Palaniappan K."/>
            <person name="Hauser L."/>
            <person name="Chang Y.J."/>
            <person name="Jeffries C.D."/>
            <person name="Detter J.C."/>
            <person name="Han C."/>
            <person name="Rohde M."/>
            <person name="Brambilla E."/>
            <person name="Goker M."/>
            <person name="Woyke T."/>
            <person name="Bristow J."/>
            <person name="Eisen J.A."/>
            <person name="Markowitz V."/>
            <person name="Hugenholtz P."/>
            <person name="Kyrpides N.C."/>
            <person name="Klenk H.P."/>
            <person name="Land M."/>
        </authorList>
    </citation>
    <scope>NUCLEOTIDE SEQUENCE [LARGE SCALE GENOMIC DNA]</scope>
    <source>
        <strain evidence="11">ATCC 33931 / DSM 2075 / LMG 7858 / VKM B-1802 / 2st14</strain>
    </source>
</reference>
<evidence type="ECO:0000256" key="5">
    <source>
        <dbReference type="ARBA" id="ARBA00022989"/>
    </source>
</evidence>
<dbReference type="Gene3D" id="3.30.1330.60">
    <property type="entry name" value="OmpA-like domain"/>
    <property type="match status" value="1"/>
</dbReference>
<dbReference type="PANTHER" id="PTHR30329">
    <property type="entry name" value="STATOR ELEMENT OF FLAGELLAR MOTOR COMPLEX"/>
    <property type="match status" value="1"/>
</dbReference>
<dbReference type="PANTHER" id="PTHR30329:SF21">
    <property type="entry name" value="LIPOPROTEIN YIAD-RELATED"/>
    <property type="match status" value="1"/>
</dbReference>
<evidence type="ECO:0000256" key="4">
    <source>
        <dbReference type="ARBA" id="ARBA00022692"/>
    </source>
</evidence>
<dbReference type="SUPFAM" id="SSF103088">
    <property type="entry name" value="OmpA-like"/>
    <property type="match status" value="1"/>
</dbReference>
<evidence type="ECO:0000259" key="9">
    <source>
        <dbReference type="PROSITE" id="PS51123"/>
    </source>
</evidence>
<evidence type="ECO:0000256" key="1">
    <source>
        <dbReference type="ARBA" id="ARBA00004162"/>
    </source>
</evidence>